<gene>
    <name evidence="1" type="ORF">SAMN04489746_0240</name>
</gene>
<reference evidence="1 2" key="1">
    <citation type="submission" date="2016-10" db="EMBL/GenBank/DDBJ databases">
        <authorList>
            <person name="Varghese N."/>
            <person name="Submissions S."/>
        </authorList>
    </citation>
    <scope>NUCLEOTIDE SEQUENCE [LARGE SCALE GENOMIC DNA]</scope>
    <source>
        <strain evidence="1 2">DSM 20586</strain>
    </source>
</reference>
<evidence type="ECO:0000313" key="2">
    <source>
        <dbReference type="Proteomes" id="UP000183687"/>
    </source>
</evidence>
<dbReference type="Pfam" id="PF05866">
    <property type="entry name" value="RusA"/>
    <property type="match status" value="1"/>
</dbReference>
<dbReference type="GO" id="GO:0004519">
    <property type="term" value="F:endonuclease activity"/>
    <property type="evidence" value="ECO:0007669"/>
    <property type="project" value="UniProtKB-KW"/>
</dbReference>
<comment type="caution">
    <text evidence="1">The sequence shown here is derived from an EMBL/GenBank/DDBJ whole genome shotgun (WGS) entry which is preliminary data.</text>
</comment>
<accession>A0AB38A4W3</accession>
<keyword evidence="1" id="KW-0378">Hydrolase</keyword>
<dbReference type="Proteomes" id="UP000183687">
    <property type="component" value="Unassembled WGS sequence"/>
</dbReference>
<dbReference type="SUPFAM" id="SSF103084">
    <property type="entry name" value="Holliday junction resolvase RusA"/>
    <property type="match status" value="1"/>
</dbReference>
<proteinExistence type="predicted"/>
<keyword evidence="1" id="KW-0255">Endonuclease</keyword>
<organism evidence="1 2">
    <name type="scientific">Atopobium minutum</name>
    <dbReference type="NCBI Taxonomy" id="1381"/>
    <lineage>
        <taxon>Bacteria</taxon>
        <taxon>Bacillati</taxon>
        <taxon>Actinomycetota</taxon>
        <taxon>Coriobacteriia</taxon>
        <taxon>Coriobacteriales</taxon>
        <taxon>Atopobiaceae</taxon>
        <taxon>Atopobium</taxon>
    </lineage>
</organism>
<dbReference type="GO" id="GO:0006310">
    <property type="term" value="P:DNA recombination"/>
    <property type="evidence" value="ECO:0007669"/>
    <property type="project" value="InterPro"/>
</dbReference>
<dbReference type="Gene3D" id="3.30.1330.70">
    <property type="entry name" value="Holliday junction resolvase RusA"/>
    <property type="match status" value="1"/>
</dbReference>
<name>A0AB38A4W3_9ACTN</name>
<dbReference type="AlphaFoldDB" id="A0AB38A4W3"/>
<dbReference type="InterPro" id="IPR036614">
    <property type="entry name" value="RusA-like_sf"/>
</dbReference>
<evidence type="ECO:0000313" key="1">
    <source>
        <dbReference type="EMBL" id="SEB44356.1"/>
    </source>
</evidence>
<dbReference type="EMBL" id="FNSH01000001">
    <property type="protein sequence ID" value="SEB44356.1"/>
    <property type="molecule type" value="Genomic_DNA"/>
</dbReference>
<dbReference type="GO" id="GO:0000287">
    <property type="term" value="F:magnesium ion binding"/>
    <property type="evidence" value="ECO:0007669"/>
    <property type="project" value="InterPro"/>
</dbReference>
<dbReference type="InterPro" id="IPR008822">
    <property type="entry name" value="Endonuclease_RusA-like"/>
</dbReference>
<dbReference type="GO" id="GO:0006281">
    <property type="term" value="P:DNA repair"/>
    <property type="evidence" value="ECO:0007669"/>
    <property type="project" value="InterPro"/>
</dbReference>
<protein>
    <submittedName>
        <fullName evidence="1">Holliday junction resolvase RusA (Prophage-encoded endonuclease)</fullName>
    </submittedName>
</protein>
<dbReference type="RefSeq" id="WP_057001976.1">
    <property type="nucleotide sequence ID" value="NZ_FNSH01000001.1"/>
</dbReference>
<keyword evidence="1" id="KW-0540">Nuclease</keyword>
<sequence length="144" mass="16401">MSIFADDTGCQQYRALFTFDRLPTKQRPRFAGGHTYTPKATLAAEKYIRETYISQAPYRGAYKGEVWIQILIQRHKPKSAPKRVIGTPDLKMPDADNVAKLFCDALNGIAYKDDRQITNLVVTFKPLSGEDHTTVELRIFYLGE</sequence>